<protein>
    <submittedName>
        <fullName evidence="1">Uncharacterized protein</fullName>
    </submittedName>
</protein>
<name>A0A843VHG7_COLES</name>
<keyword evidence="2" id="KW-1185">Reference proteome</keyword>
<comment type="caution">
    <text evidence="1">The sequence shown here is derived from an EMBL/GenBank/DDBJ whole genome shotgun (WGS) entry which is preliminary data.</text>
</comment>
<dbReference type="AlphaFoldDB" id="A0A843VHG7"/>
<evidence type="ECO:0000313" key="2">
    <source>
        <dbReference type="Proteomes" id="UP000652761"/>
    </source>
</evidence>
<evidence type="ECO:0000313" key="1">
    <source>
        <dbReference type="EMBL" id="MQL96171.1"/>
    </source>
</evidence>
<proteinExistence type="predicted"/>
<sequence>MKVVHHDFLYELQLESHQMKREKVKKKIGAVGWTAQNRLEPVRTGPARPRAAVVQYRGGTANPAFKTETRATW</sequence>
<reference evidence="1" key="1">
    <citation type="submission" date="2017-07" db="EMBL/GenBank/DDBJ databases">
        <title>Taro Niue Genome Assembly and Annotation.</title>
        <authorList>
            <person name="Atibalentja N."/>
            <person name="Keating K."/>
            <person name="Fields C.J."/>
        </authorList>
    </citation>
    <scope>NUCLEOTIDE SEQUENCE</scope>
    <source>
        <strain evidence="1">Niue_2</strain>
        <tissue evidence="1">Leaf</tissue>
    </source>
</reference>
<dbReference type="Proteomes" id="UP000652761">
    <property type="component" value="Unassembled WGS sequence"/>
</dbReference>
<organism evidence="1 2">
    <name type="scientific">Colocasia esculenta</name>
    <name type="common">Wild taro</name>
    <name type="synonym">Arum esculentum</name>
    <dbReference type="NCBI Taxonomy" id="4460"/>
    <lineage>
        <taxon>Eukaryota</taxon>
        <taxon>Viridiplantae</taxon>
        <taxon>Streptophyta</taxon>
        <taxon>Embryophyta</taxon>
        <taxon>Tracheophyta</taxon>
        <taxon>Spermatophyta</taxon>
        <taxon>Magnoliopsida</taxon>
        <taxon>Liliopsida</taxon>
        <taxon>Araceae</taxon>
        <taxon>Aroideae</taxon>
        <taxon>Colocasieae</taxon>
        <taxon>Colocasia</taxon>
    </lineage>
</organism>
<gene>
    <name evidence="1" type="ORF">Taro_028847</name>
</gene>
<dbReference type="EMBL" id="NMUH01001884">
    <property type="protein sequence ID" value="MQL96171.1"/>
    <property type="molecule type" value="Genomic_DNA"/>
</dbReference>
<accession>A0A843VHG7</accession>